<keyword evidence="3" id="KW-1185">Reference proteome</keyword>
<organism evidence="2 3">
    <name type="scientific">Streptomyces xanthochromogenes</name>
    <dbReference type="NCBI Taxonomy" id="67384"/>
    <lineage>
        <taxon>Bacteria</taxon>
        <taxon>Bacillati</taxon>
        <taxon>Actinomycetota</taxon>
        <taxon>Actinomycetes</taxon>
        <taxon>Kitasatosporales</taxon>
        <taxon>Streptomycetaceae</taxon>
        <taxon>Streptomyces</taxon>
    </lineage>
</organism>
<comment type="caution">
    <text evidence="2">The sequence shown here is derived from an EMBL/GenBank/DDBJ whole genome shotgun (WGS) entry which is preliminary data.</text>
</comment>
<sequence>MTTSREAGRILVLASAAFGVGLAAATPAAAGGIIVVASPSHDNACTNLGTTAQSGGETRNGSGTVGGLLAAVPVGMPLNNCGGADLPMQKVVSGPYGTVQHISETSVGVAEV</sequence>
<dbReference type="EMBL" id="BMUU01000018">
    <property type="protein sequence ID" value="GGY65815.1"/>
    <property type="molecule type" value="Genomic_DNA"/>
</dbReference>
<gene>
    <name evidence="2" type="ORF">GCM10010326_70530</name>
</gene>
<evidence type="ECO:0000313" key="3">
    <source>
        <dbReference type="Proteomes" id="UP000600946"/>
    </source>
</evidence>
<evidence type="ECO:0000313" key="2">
    <source>
        <dbReference type="EMBL" id="GGY65815.1"/>
    </source>
</evidence>
<keyword evidence="1" id="KW-0732">Signal</keyword>
<dbReference type="Proteomes" id="UP000600946">
    <property type="component" value="Unassembled WGS sequence"/>
</dbReference>
<proteinExistence type="predicted"/>
<protein>
    <recommendedName>
        <fullName evidence="4">Chaplin domain-containing protein</fullName>
    </recommendedName>
</protein>
<evidence type="ECO:0008006" key="4">
    <source>
        <dbReference type="Google" id="ProtNLM"/>
    </source>
</evidence>
<feature type="signal peptide" evidence="1">
    <location>
        <begin position="1"/>
        <end position="30"/>
    </location>
</feature>
<reference evidence="3" key="1">
    <citation type="journal article" date="2019" name="Int. J. Syst. Evol. Microbiol.">
        <title>The Global Catalogue of Microorganisms (GCM) 10K type strain sequencing project: providing services to taxonomists for standard genome sequencing and annotation.</title>
        <authorList>
            <consortium name="The Broad Institute Genomics Platform"/>
            <consortium name="The Broad Institute Genome Sequencing Center for Infectious Disease"/>
            <person name="Wu L."/>
            <person name="Ma J."/>
        </authorList>
    </citation>
    <scope>NUCLEOTIDE SEQUENCE [LARGE SCALE GENOMIC DNA]</scope>
    <source>
        <strain evidence="3">JCM 4594</strain>
    </source>
</reference>
<accession>A0ABQ3AUI9</accession>
<feature type="chain" id="PRO_5046180466" description="Chaplin domain-containing protein" evidence="1">
    <location>
        <begin position="31"/>
        <end position="112"/>
    </location>
</feature>
<evidence type="ECO:0000256" key="1">
    <source>
        <dbReference type="SAM" id="SignalP"/>
    </source>
</evidence>
<name>A0ABQ3AUI9_9ACTN</name>